<feature type="compositionally biased region" description="Polar residues" evidence="1">
    <location>
        <begin position="140"/>
        <end position="149"/>
    </location>
</feature>
<proteinExistence type="predicted"/>
<keyword evidence="3" id="KW-1185">Reference proteome</keyword>
<feature type="compositionally biased region" description="Low complexity" evidence="1">
    <location>
        <begin position="348"/>
        <end position="363"/>
    </location>
</feature>
<feature type="compositionally biased region" description="Polar residues" evidence="1">
    <location>
        <begin position="773"/>
        <end position="782"/>
    </location>
</feature>
<feature type="region of interest" description="Disordered" evidence="1">
    <location>
        <begin position="602"/>
        <end position="632"/>
    </location>
</feature>
<feature type="region of interest" description="Disordered" evidence="1">
    <location>
        <begin position="657"/>
        <end position="683"/>
    </location>
</feature>
<sequence>MASIVLSEQEAAASSEADVSIGTPLYGSGNTSTEPVELTLNRAFQFPMRSPDSLASMEGKGSNSQNTSQQPTLGARRNQRRSASTLPSFSFNPSGASVAALNPTTPPHSPNPTTPTTPSRAMGHRRGGSEFIGGDGRTGTGSILSTSPTKGDGILPPPTSELKLGPPAGRRGHAHRRSGAISSHDLSSILQPRDANAVARAGSAPATPLEDHSQQYFHSHTASRSMSQPSLRTAAEGADPLPRRPPSRARVGFSEKVEIIRPLSTISSETESSISTVRGHSVSNSLSSVISLGASSPPSSRVPRQPAGASFGGENSTRPSTAGAIFDRQALESYMFKGEPTSTKRPMSAILSPSSDSSTSASSPNTPRFPPKKKGFFWQEADKSGSNEISLPISKSEPSFSSRCPTESPSENLSVGSDGTKVKKTHSPIRKNTRKQRKVKTWANSIISRKPKKQARRAPTPPLPKGQSPPSTASSDDDELEAGEEYHINSTISVMETQPETQEQRIKLDTSVPLPKSRAYSVPDSDSMSPLIDLDAALGPFHTSASTPAVRALHSGGFAIVRRPMHSSTMMLHRRAESAPELAPFDMENDGPPPLLDVFEEEDEEEVEEKPKARSMSHSVNLTPSPLSAKSTGIQVVESDDEKIRAGAPLSWSFDDGLGIRTTPRPSTAPNERVLDEHGSNSTVTSNMSAEVEKQQPPALNLGAPLVQNVMTPDTFNTSSFSSPDFSTRGQNSFDTPRLGTASSSVTDRQTLNSLAFGQPGPNMRKSVDDVPSLTSSRSTVPSGMHGGYPMAAPRLHDERNASVSSIPSVASERPPKRSSIASLSRLVGGSFGERSKLNIEQRPLSEHLETPKNIKSKKGKRLSKLMHFFRPKDTN</sequence>
<dbReference type="EMBL" id="MU006097">
    <property type="protein sequence ID" value="KAF2838408.1"/>
    <property type="molecule type" value="Genomic_DNA"/>
</dbReference>
<feature type="region of interest" description="Disordered" evidence="1">
    <location>
        <begin position="715"/>
        <end position="793"/>
    </location>
</feature>
<evidence type="ECO:0000313" key="3">
    <source>
        <dbReference type="Proteomes" id="UP000799429"/>
    </source>
</evidence>
<evidence type="ECO:0000313" key="2">
    <source>
        <dbReference type="EMBL" id="KAF2838408.1"/>
    </source>
</evidence>
<dbReference type="AlphaFoldDB" id="A0A9P4VP45"/>
<feature type="compositionally biased region" description="Polar residues" evidence="1">
    <location>
        <begin position="81"/>
        <end position="95"/>
    </location>
</feature>
<feature type="region of interest" description="Disordered" evidence="1">
    <location>
        <begin position="1"/>
        <end position="253"/>
    </location>
</feature>
<evidence type="ECO:0000256" key="1">
    <source>
        <dbReference type="SAM" id="MobiDB-lite"/>
    </source>
</evidence>
<feature type="compositionally biased region" description="Polar residues" evidence="1">
    <location>
        <begin position="488"/>
        <end position="501"/>
    </location>
</feature>
<feature type="compositionally biased region" description="Polar residues" evidence="1">
    <location>
        <begin position="715"/>
        <end position="756"/>
    </location>
</feature>
<feature type="compositionally biased region" description="Basic residues" evidence="1">
    <location>
        <begin position="422"/>
        <end position="440"/>
    </location>
</feature>
<comment type="caution">
    <text evidence="2">The sequence shown here is derived from an EMBL/GenBank/DDBJ whole genome shotgun (WGS) entry which is preliminary data.</text>
</comment>
<reference evidence="2" key="1">
    <citation type="journal article" date="2020" name="Stud. Mycol.">
        <title>101 Dothideomycetes genomes: a test case for predicting lifestyles and emergence of pathogens.</title>
        <authorList>
            <person name="Haridas S."/>
            <person name="Albert R."/>
            <person name="Binder M."/>
            <person name="Bloem J."/>
            <person name="Labutti K."/>
            <person name="Salamov A."/>
            <person name="Andreopoulos B."/>
            <person name="Baker S."/>
            <person name="Barry K."/>
            <person name="Bills G."/>
            <person name="Bluhm B."/>
            <person name="Cannon C."/>
            <person name="Castanera R."/>
            <person name="Culley D."/>
            <person name="Daum C."/>
            <person name="Ezra D."/>
            <person name="Gonzalez J."/>
            <person name="Henrissat B."/>
            <person name="Kuo A."/>
            <person name="Liang C."/>
            <person name="Lipzen A."/>
            <person name="Lutzoni F."/>
            <person name="Magnuson J."/>
            <person name="Mondo S."/>
            <person name="Nolan M."/>
            <person name="Ohm R."/>
            <person name="Pangilinan J."/>
            <person name="Park H.-J."/>
            <person name="Ramirez L."/>
            <person name="Alfaro M."/>
            <person name="Sun H."/>
            <person name="Tritt A."/>
            <person name="Yoshinaga Y."/>
            <person name="Zwiers L.-H."/>
            <person name="Turgeon B."/>
            <person name="Goodwin S."/>
            <person name="Spatafora J."/>
            <person name="Crous P."/>
            <person name="Grigoriev I."/>
        </authorList>
    </citation>
    <scope>NUCLEOTIDE SEQUENCE</scope>
    <source>
        <strain evidence="2">CBS 101060</strain>
    </source>
</reference>
<protein>
    <recommendedName>
        <fullName evidence="4">Cell wall proline rich protein</fullName>
    </recommendedName>
</protein>
<feature type="compositionally biased region" description="Polar residues" evidence="1">
    <location>
        <begin position="61"/>
        <end position="72"/>
    </location>
</feature>
<evidence type="ECO:0008006" key="4">
    <source>
        <dbReference type="Google" id="ProtNLM"/>
    </source>
</evidence>
<dbReference type="OrthoDB" id="5406427at2759"/>
<feature type="compositionally biased region" description="Polar residues" evidence="1">
    <location>
        <begin position="396"/>
        <end position="417"/>
    </location>
</feature>
<feature type="compositionally biased region" description="Polar residues" evidence="1">
    <location>
        <begin position="616"/>
        <end position="632"/>
    </location>
</feature>
<accession>A0A9P4VP45</accession>
<dbReference type="Proteomes" id="UP000799429">
    <property type="component" value="Unassembled WGS sequence"/>
</dbReference>
<feature type="compositionally biased region" description="Pro residues" evidence="1">
    <location>
        <begin position="104"/>
        <end position="115"/>
    </location>
</feature>
<feature type="compositionally biased region" description="Gly residues" evidence="1">
    <location>
        <begin position="130"/>
        <end position="139"/>
    </location>
</feature>
<feature type="compositionally biased region" description="Low complexity" evidence="1">
    <location>
        <begin position="7"/>
        <end position="17"/>
    </location>
</feature>
<gene>
    <name evidence="2" type="ORF">M501DRAFT_936237</name>
</gene>
<organism evidence="2 3">
    <name type="scientific">Patellaria atrata CBS 101060</name>
    <dbReference type="NCBI Taxonomy" id="1346257"/>
    <lineage>
        <taxon>Eukaryota</taxon>
        <taxon>Fungi</taxon>
        <taxon>Dikarya</taxon>
        <taxon>Ascomycota</taxon>
        <taxon>Pezizomycotina</taxon>
        <taxon>Dothideomycetes</taxon>
        <taxon>Dothideomycetes incertae sedis</taxon>
        <taxon>Patellariales</taxon>
        <taxon>Patellariaceae</taxon>
        <taxon>Patellaria</taxon>
    </lineage>
</organism>
<feature type="compositionally biased region" description="Polar residues" evidence="1">
    <location>
        <begin position="214"/>
        <end position="231"/>
    </location>
</feature>
<feature type="region of interest" description="Disordered" evidence="1">
    <location>
        <begin position="289"/>
        <end position="525"/>
    </location>
</feature>
<feature type="compositionally biased region" description="Low complexity" evidence="1">
    <location>
        <begin position="289"/>
        <end position="306"/>
    </location>
</feature>
<name>A0A9P4VP45_9PEZI</name>